<protein>
    <submittedName>
        <fullName evidence="1">Uncharacterized protein</fullName>
    </submittedName>
</protein>
<dbReference type="Proteomes" id="UP000799755">
    <property type="component" value="Unassembled WGS sequence"/>
</dbReference>
<accession>A0ACB6R5G0</accession>
<evidence type="ECO:0000313" key="1">
    <source>
        <dbReference type="EMBL" id="KAF2474068.1"/>
    </source>
</evidence>
<comment type="caution">
    <text evidence="1">The sequence shown here is derived from an EMBL/GenBank/DDBJ whole genome shotgun (WGS) entry which is preliminary data.</text>
</comment>
<evidence type="ECO:0000313" key="2">
    <source>
        <dbReference type="Proteomes" id="UP000799755"/>
    </source>
</evidence>
<reference evidence="1" key="1">
    <citation type="journal article" date="2020" name="Stud. Mycol.">
        <title>101 Dothideomycetes genomes: a test case for predicting lifestyles and emergence of pathogens.</title>
        <authorList>
            <person name="Haridas S."/>
            <person name="Albert R."/>
            <person name="Binder M."/>
            <person name="Bloem J."/>
            <person name="Labutti K."/>
            <person name="Salamov A."/>
            <person name="Andreopoulos B."/>
            <person name="Baker S."/>
            <person name="Barry K."/>
            <person name="Bills G."/>
            <person name="Bluhm B."/>
            <person name="Cannon C."/>
            <person name="Castanera R."/>
            <person name="Culley D."/>
            <person name="Daum C."/>
            <person name="Ezra D."/>
            <person name="Gonzalez J."/>
            <person name="Henrissat B."/>
            <person name="Kuo A."/>
            <person name="Liang C."/>
            <person name="Lipzen A."/>
            <person name="Lutzoni F."/>
            <person name="Magnuson J."/>
            <person name="Mondo S."/>
            <person name="Nolan M."/>
            <person name="Ohm R."/>
            <person name="Pangilinan J."/>
            <person name="Park H.-J."/>
            <person name="Ramirez L."/>
            <person name="Alfaro M."/>
            <person name="Sun H."/>
            <person name="Tritt A."/>
            <person name="Yoshinaga Y."/>
            <person name="Zwiers L.-H."/>
            <person name="Turgeon B."/>
            <person name="Goodwin S."/>
            <person name="Spatafora J."/>
            <person name="Crous P."/>
            <person name="Grigoriev I."/>
        </authorList>
    </citation>
    <scope>NUCLEOTIDE SEQUENCE</scope>
    <source>
        <strain evidence="1">ATCC 200398</strain>
    </source>
</reference>
<sequence>MLQADRQNKKLSNTSRAEKGSKNQYNQSSSHTSYPNPSFISGSPETYTKCVRSNTLEKRGPDLQLLQCLIQDRSGYVQMPLIHMWRDLPGISGNSRNPSRRFFVIQKLPPVRLNWIFPDGGLWVLEVNVHPTEPKYHPCQKI</sequence>
<proteinExistence type="predicted"/>
<organism evidence="1 2">
    <name type="scientific">Lindgomyces ingoldianus</name>
    <dbReference type="NCBI Taxonomy" id="673940"/>
    <lineage>
        <taxon>Eukaryota</taxon>
        <taxon>Fungi</taxon>
        <taxon>Dikarya</taxon>
        <taxon>Ascomycota</taxon>
        <taxon>Pezizomycotina</taxon>
        <taxon>Dothideomycetes</taxon>
        <taxon>Pleosporomycetidae</taxon>
        <taxon>Pleosporales</taxon>
        <taxon>Lindgomycetaceae</taxon>
        <taxon>Lindgomyces</taxon>
    </lineage>
</organism>
<gene>
    <name evidence="1" type="ORF">BDR25DRAFT_351603</name>
</gene>
<dbReference type="EMBL" id="MU003498">
    <property type="protein sequence ID" value="KAF2474068.1"/>
    <property type="molecule type" value="Genomic_DNA"/>
</dbReference>
<keyword evidence="2" id="KW-1185">Reference proteome</keyword>
<name>A0ACB6R5G0_9PLEO</name>